<evidence type="ECO:0000313" key="10">
    <source>
        <dbReference type="EMBL" id="KAI9637802.1"/>
    </source>
</evidence>
<feature type="compositionally biased region" description="Polar residues" evidence="8">
    <location>
        <begin position="97"/>
        <end position="108"/>
    </location>
</feature>
<keyword evidence="4" id="KW-0805">Transcription regulation</keyword>
<reference evidence="10" key="1">
    <citation type="journal article" date="2022" name="G3 (Bethesda)">
        <title>High quality genome of the basidiomycete yeast Dioszegia hungarica PDD-24b-2 isolated from cloud water.</title>
        <authorList>
            <person name="Jarrige D."/>
            <person name="Haridas S."/>
            <person name="Bleykasten-Grosshans C."/>
            <person name="Joly M."/>
            <person name="Nadalig T."/>
            <person name="Sancelme M."/>
            <person name="Vuilleumier S."/>
            <person name="Grigoriev I.V."/>
            <person name="Amato P."/>
            <person name="Bringel F."/>
        </authorList>
    </citation>
    <scope>NUCLEOTIDE SEQUENCE</scope>
    <source>
        <strain evidence="10">PDD-24b-2</strain>
    </source>
</reference>
<accession>A0AA38HAN1</accession>
<dbReference type="SMART" id="SM00906">
    <property type="entry name" value="Fungal_trans"/>
    <property type="match status" value="1"/>
</dbReference>
<dbReference type="PANTHER" id="PTHR31313:SF86">
    <property type="entry name" value="ZN(2)-C6 FUNGAL-TYPE DOMAIN-CONTAINING PROTEIN"/>
    <property type="match status" value="1"/>
</dbReference>
<dbReference type="GO" id="GO:0006351">
    <property type="term" value="P:DNA-templated transcription"/>
    <property type="evidence" value="ECO:0007669"/>
    <property type="project" value="InterPro"/>
</dbReference>
<sequence length="695" mass="76829">MPSVSSPRVRSHTPMSASPRNTERSNERTNEKRPKACAYCFRRKMKCDLAIPCSNCVEKGEDCVSVARQERPRPTHEKIEKLEAEVLRLENLLARSQASPAAGSSSYHGPQEWMPGPVQHVHHSHHSLSPHNAISPGEAARSRLRFGQYGDQSAHGPTSAFFDDLPEREQLLEDSPRTSGLDEATEKRYQSQATAMAASERHNEVLNLAAGKLELDGVAPDLAMHLLGLHWNRQHYGFMVSYRPLFTRDMACNGPYFSKLLLNAIYFSVSKFSDRPEVYDDPSNQTTAGQCFIRRIKALLGEALDRSSIPTIQAMLLLSSSLFALGQQSAAWVYSGIAIRMIIDLGLNYPMIGNLHAAEIEIRRRIVWAAFIYDKIISLYQGRAVTLGGNQMHVAHRFFDLFEEQEQWTPYAFPGVHQYPGSPACAISTFTAYCSLALIMDQVITHIYAETSVPEGPRVHLHRLSASLDRWRASLPAVINCDPGSEATAPPPHVLSLHMVYWTLVTLLHRPFVESGHLYHADPPQTSICWARCEAAANGATSLLSQYRRTFSLARAPYLISYTTYVASTIHVRIAAQRGPQSEASRLLGVCLEALSENGATNPGVQKMLGMIQALMARMGVSLNAGSVSEAQDDPLGFGLDLEAIVRSFHNRGDEMNIITGNGNVNQGDASVPGPPGPFLYDNSLDSLYGFLNFQ</sequence>
<evidence type="ECO:0000256" key="3">
    <source>
        <dbReference type="ARBA" id="ARBA00022833"/>
    </source>
</evidence>
<dbReference type="SMART" id="SM00066">
    <property type="entry name" value="GAL4"/>
    <property type="match status" value="1"/>
</dbReference>
<dbReference type="GO" id="GO:0003677">
    <property type="term" value="F:DNA binding"/>
    <property type="evidence" value="ECO:0007669"/>
    <property type="project" value="UniProtKB-KW"/>
</dbReference>
<keyword evidence="7" id="KW-0539">Nucleus</keyword>
<keyword evidence="5" id="KW-0238">DNA-binding</keyword>
<dbReference type="PROSITE" id="PS50048">
    <property type="entry name" value="ZN2_CY6_FUNGAL_2"/>
    <property type="match status" value="1"/>
</dbReference>
<keyword evidence="6" id="KW-0804">Transcription</keyword>
<dbReference type="EMBL" id="JAKWFO010000003">
    <property type="protein sequence ID" value="KAI9637802.1"/>
    <property type="molecule type" value="Genomic_DNA"/>
</dbReference>
<dbReference type="PANTHER" id="PTHR31313">
    <property type="entry name" value="TY1 ENHANCER ACTIVATOR"/>
    <property type="match status" value="1"/>
</dbReference>
<dbReference type="AlphaFoldDB" id="A0AA38HAN1"/>
<dbReference type="InterPro" id="IPR051615">
    <property type="entry name" value="Transcr_Regulatory_Elem"/>
</dbReference>
<feature type="compositionally biased region" description="Basic and acidic residues" evidence="8">
    <location>
        <begin position="21"/>
        <end position="32"/>
    </location>
</feature>
<dbReference type="InterPro" id="IPR001138">
    <property type="entry name" value="Zn2Cys6_DnaBD"/>
</dbReference>
<proteinExistence type="predicted"/>
<evidence type="ECO:0000256" key="7">
    <source>
        <dbReference type="ARBA" id="ARBA00023242"/>
    </source>
</evidence>
<dbReference type="GO" id="GO:0005634">
    <property type="term" value="C:nucleus"/>
    <property type="evidence" value="ECO:0007669"/>
    <property type="project" value="UniProtKB-SubCell"/>
</dbReference>
<feature type="domain" description="Zn(2)-C6 fungal-type" evidence="9">
    <location>
        <begin position="36"/>
        <end position="65"/>
    </location>
</feature>
<feature type="region of interest" description="Disordered" evidence="8">
    <location>
        <begin position="97"/>
        <end position="135"/>
    </location>
</feature>
<evidence type="ECO:0000256" key="6">
    <source>
        <dbReference type="ARBA" id="ARBA00023163"/>
    </source>
</evidence>
<comment type="subcellular location">
    <subcellularLocation>
        <location evidence="1">Nucleus</location>
    </subcellularLocation>
</comment>
<organism evidence="10 11">
    <name type="scientific">Dioszegia hungarica</name>
    <dbReference type="NCBI Taxonomy" id="4972"/>
    <lineage>
        <taxon>Eukaryota</taxon>
        <taxon>Fungi</taxon>
        <taxon>Dikarya</taxon>
        <taxon>Basidiomycota</taxon>
        <taxon>Agaricomycotina</taxon>
        <taxon>Tremellomycetes</taxon>
        <taxon>Tremellales</taxon>
        <taxon>Bulleribasidiaceae</taxon>
        <taxon>Dioszegia</taxon>
    </lineage>
</organism>
<protein>
    <submittedName>
        <fullName evidence="10">Fungal-specific transcription factor</fullName>
    </submittedName>
</protein>
<dbReference type="GO" id="GO:0000981">
    <property type="term" value="F:DNA-binding transcription factor activity, RNA polymerase II-specific"/>
    <property type="evidence" value="ECO:0007669"/>
    <property type="project" value="InterPro"/>
</dbReference>
<dbReference type="GeneID" id="77731076"/>
<evidence type="ECO:0000313" key="11">
    <source>
        <dbReference type="Proteomes" id="UP001164286"/>
    </source>
</evidence>
<comment type="caution">
    <text evidence="10">The sequence shown here is derived from an EMBL/GenBank/DDBJ whole genome shotgun (WGS) entry which is preliminary data.</text>
</comment>
<dbReference type="RefSeq" id="XP_052947579.1">
    <property type="nucleotide sequence ID" value="XM_053091871.1"/>
</dbReference>
<gene>
    <name evidence="10" type="ORF">MKK02DRAFT_42173</name>
</gene>
<dbReference type="CDD" id="cd12148">
    <property type="entry name" value="fungal_TF_MHR"/>
    <property type="match status" value="1"/>
</dbReference>
<evidence type="ECO:0000256" key="4">
    <source>
        <dbReference type="ARBA" id="ARBA00023015"/>
    </source>
</evidence>
<feature type="region of interest" description="Disordered" evidence="8">
    <location>
        <begin position="1"/>
        <end position="32"/>
    </location>
</feature>
<dbReference type="SUPFAM" id="SSF57701">
    <property type="entry name" value="Zn2/Cys6 DNA-binding domain"/>
    <property type="match status" value="1"/>
</dbReference>
<evidence type="ECO:0000256" key="8">
    <source>
        <dbReference type="SAM" id="MobiDB-lite"/>
    </source>
</evidence>
<evidence type="ECO:0000256" key="1">
    <source>
        <dbReference type="ARBA" id="ARBA00004123"/>
    </source>
</evidence>
<evidence type="ECO:0000259" key="9">
    <source>
        <dbReference type="PROSITE" id="PS50048"/>
    </source>
</evidence>
<evidence type="ECO:0000256" key="5">
    <source>
        <dbReference type="ARBA" id="ARBA00023125"/>
    </source>
</evidence>
<dbReference type="InterPro" id="IPR007219">
    <property type="entry name" value="XnlR_reg_dom"/>
</dbReference>
<dbReference type="Proteomes" id="UP001164286">
    <property type="component" value="Unassembled WGS sequence"/>
</dbReference>
<keyword evidence="3" id="KW-0862">Zinc</keyword>
<dbReference type="Pfam" id="PF04082">
    <property type="entry name" value="Fungal_trans"/>
    <property type="match status" value="1"/>
</dbReference>
<dbReference type="Pfam" id="PF00172">
    <property type="entry name" value="Zn_clus"/>
    <property type="match status" value="1"/>
</dbReference>
<dbReference type="Gene3D" id="4.10.240.10">
    <property type="entry name" value="Zn(2)-C6 fungal-type DNA-binding domain"/>
    <property type="match status" value="1"/>
</dbReference>
<name>A0AA38HAN1_9TREE</name>
<dbReference type="CDD" id="cd00067">
    <property type="entry name" value="GAL4"/>
    <property type="match status" value="1"/>
</dbReference>
<dbReference type="GO" id="GO:0008270">
    <property type="term" value="F:zinc ion binding"/>
    <property type="evidence" value="ECO:0007669"/>
    <property type="project" value="InterPro"/>
</dbReference>
<feature type="compositionally biased region" description="Polar residues" evidence="8">
    <location>
        <begin position="1"/>
        <end position="20"/>
    </location>
</feature>
<evidence type="ECO:0000256" key="2">
    <source>
        <dbReference type="ARBA" id="ARBA00022723"/>
    </source>
</evidence>
<dbReference type="InterPro" id="IPR036864">
    <property type="entry name" value="Zn2-C6_fun-type_DNA-bd_sf"/>
</dbReference>
<keyword evidence="11" id="KW-1185">Reference proteome</keyword>
<keyword evidence="2" id="KW-0479">Metal-binding</keyword>